<comment type="caution">
    <text evidence="9">The sequence shown here is derived from an EMBL/GenBank/DDBJ whole genome shotgun (WGS) entry which is preliminary data.</text>
</comment>
<dbReference type="CDD" id="cd17502">
    <property type="entry name" value="MFS_Azr1_MDR_like"/>
    <property type="match status" value="1"/>
</dbReference>
<evidence type="ECO:0000259" key="8">
    <source>
        <dbReference type="PROSITE" id="PS50850"/>
    </source>
</evidence>
<keyword evidence="2" id="KW-0813">Transport</keyword>
<dbReference type="PROSITE" id="PS50850">
    <property type="entry name" value="MFS"/>
    <property type="match status" value="1"/>
</dbReference>
<keyword evidence="3 7" id="KW-0812">Transmembrane</keyword>
<evidence type="ECO:0000256" key="3">
    <source>
        <dbReference type="ARBA" id="ARBA00022692"/>
    </source>
</evidence>
<feature type="transmembrane region" description="Helical" evidence="7">
    <location>
        <begin position="289"/>
        <end position="310"/>
    </location>
</feature>
<evidence type="ECO:0000256" key="5">
    <source>
        <dbReference type="ARBA" id="ARBA00023136"/>
    </source>
</evidence>
<feature type="compositionally biased region" description="Polar residues" evidence="6">
    <location>
        <begin position="1"/>
        <end position="14"/>
    </location>
</feature>
<dbReference type="Proteomes" id="UP001265746">
    <property type="component" value="Unassembled WGS sequence"/>
</dbReference>
<evidence type="ECO:0000256" key="7">
    <source>
        <dbReference type="SAM" id="Phobius"/>
    </source>
</evidence>
<keyword evidence="10" id="KW-1185">Reference proteome</keyword>
<dbReference type="FunFam" id="1.20.1250.20:FF:000196">
    <property type="entry name" value="MFS toxin efflux pump (AflT)"/>
    <property type="match status" value="1"/>
</dbReference>
<keyword evidence="4 7" id="KW-1133">Transmembrane helix</keyword>
<feature type="transmembrane region" description="Helical" evidence="7">
    <location>
        <begin position="528"/>
        <end position="547"/>
    </location>
</feature>
<feature type="region of interest" description="Disordered" evidence="6">
    <location>
        <begin position="1"/>
        <end position="29"/>
    </location>
</feature>
<feature type="transmembrane region" description="Helical" evidence="7">
    <location>
        <begin position="258"/>
        <end position="277"/>
    </location>
</feature>
<proteinExistence type="predicted"/>
<feature type="transmembrane region" description="Helical" evidence="7">
    <location>
        <begin position="330"/>
        <end position="351"/>
    </location>
</feature>
<gene>
    <name evidence="9" type="ORF">N8I77_010945</name>
</gene>
<dbReference type="InterPro" id="IPR036259">
    <property type="entry name" value="MFS_trans_sf"/>
</dbReference>
<dbReference type="Pfam" id="PF07690">
    <property type="entry name" value="MFS_1"/>
    <property type="match status" value="1"/>
</dbReference>
<dbReference type="InterPro" id="IPR020846">
    <property type="entry name" value="MFS_dom"/>
</dbReference>
<dbReference type="SUPFAM" id="SSF103473">
    <property type="entry name" value="MFS general substrate transporter"/>
    <property type="match status" value="1"/>
</dbReference>
<dbReference type="EMBL" id="JAUJFL010000006">
    <property type="protein sequence ID" value="KAK2601498.1"/>
    <property type="molecule type" value="Genomic_DNA"/>
</dbReference>
<protein>
    <recommendedName>
        <fullName evidence="8">Major facilitator superfamily (MFS) profile domain-containing protein</fullName>
    </recommendedName>
</protein>
<feature type="transmembrane region" description="Helical" evidence="7">
    <location>
        <begin position="216"/>
        <end position="237"/>
    </location>
</feature>
<feature type="transmembrane region" description="Helical" evidence="7">
    <location>
        <begin position="420"/>
        <end position="439"/>
    </location>
</feature>
<dbReference type="AlphaFoldDB" id="A0AAD9W2C4"/>
<dbReference type="PANTHER" id="PTHR23501">
    <property type="entry name" value="MAJOR FACILITATOR SUPERFAMILY"/>
    <property type="match status" value="1"/>
</dbReference>
<dbReference type="InterPro" id="IPR011701">
    <property type="entry name" value="MFS"/>
</dbReference>
<feature type="transmembrane region" description="Helical" evidence="7">
    <location>
        <begin position="451"/>
        <end position="477"/>
    </location>
</feature>
<dbReference type="GO" id="GO:0022857">
    <property type="term" value="F:transmembrane transporter activity"/>
    <property type="evidence" value="ECO:0007669"/>
    <property type="project" value="InterPro"/>
</dbReference>
<name>A0AAD9W2C4_PHOAM</name>
<dbReference type="Gene3D" id="1.20.1250.20">
    <property type="entry name" value="MFS general substrate transporter like domains"/>
    <property type="match status" value="1"/>
</dbReference>
<feature type="transmembrane region" description="Helical" evidence="7">
    <location>
        <begin position="389"/>
        <end position="408"/>
    </location>
</feature>
<dbReference type="GO" id="GO:0005886">
    <property type="term" value="C:plasma membrane"/>
    <property type="evidence" value="ECO:0007669"/>
    <property type="project" value="TreeGrafter"/>
</dbReference>
<keyword evidence="5 7" id="KW-0472">Membrane</keyword>
<feature type="transmembrane region" description="Helical" evidence="7">
    <location>
        <begin position="128"/>
        <end position="147"/>
    </location>
</feature>
<sequence length="580" mass="61564">MAHDTGSTTASSQERGVPPGPGALKGIDDTASTTQPEPQYLSGLKFVCAFTCICIILFLVVLTRLTLGLVPFPVVQDGSIVSTAAPTITDDFRSLNDLGWYSSVYYMTFCIAQLQFGKLNVRYPIRIVYSCCMFLFLVGSAICGAAPNSPALIIGRAIAGIGSAGLLVGSFALIPVLTPPLRRPLVTGIIGGVLGFGMSVGPMIGGAFTENITWRWAFYMNLPIGGFCYFGFFFLVYPPKIAPAKPLTLGGFFHTLDLYGLLTVTPCVACLLIALQWGGTTYAWSNGRVIALLTLFGILVLAFIGVELWVGDDAMVPKRVVKQRSVIASVLFAFTNGGSCYLFAYYIPIWFQACRDNDPIQAGVNMLPLVIAQTIASISCGLGVASTGYIWPFMTVASVFTAIGAGLLTTFQVDISDDKWIGYQIIYGIGMGLAAQTPLMVAQNVVALEDIAIASSLIMMMQAIGGSVFISLVQAVFTNSLIKNLVGTGLSEKQISDALAGGVTDISNGLTGTLRARVLDVVNDSLTHGWLVSVVLTSVSLLGALAVEHRKIRGKEAKLLKGNGAANEEAKEGRTEKAAF</sequence>
<feature type="transmembrane region" description="Helical" evidence="7">
    <location>
        <begin position="46"/>
        <end position="67"/>
    </location>
</feature>
<evidence type="ECO:0000313" key="10">
    <source>
        <dbReference type="Proteomes" id="UP001265746"/>
    </source>
</evidence>
<feature type="transmembrane region" description="Helical" evidence="7">
    <location>
        <begin position="153"/>
        <end position="178"/>
    </location>
</feature>
<dbReference type="Gene3D" id="1.20.1720.10">
    <property type="entry name" value="Multidrug resistance protein D"/>
    <property type="match status" value="1"/>
</dbReference>
<dbReference type="PANTHER" id="PTHR23501:SF198">
    <property type="entry name" value="AZOLE RESISTANCE PROTEIN 1-RELATED"/>
    <property type="match status" value="1"/>
</dbReference>
<evidence type="ECO:0000256" key="4">
    <source>
        <dbReference type="ARBA" id="ARBA00022989"/>
    </source>
</evidence>
<feature type="transmembrane region" description="Helical" evidence="7">
    <location>
        <begin position="185"/>
        <end position="204"/>
    </location>
</feature>
<organism evidence="9 10">
    <name type="scientific">Phomopsis amygdali</name>
    <name type="common">Fusicoccum amygdali</name>
    <dbReference type="NCBI Taxonomy" id="1214568"/>
    <lineage>
        <taxon>Eukaryota</taxon>
        <taxon>Fungi</taxon>
        <taxon>Dikarya</taxon>
        <taxon>Ascomycota</taxon>
        <taxon>Pezizomycotina</taxon>
        <taxon>Sordariomycetes</taxon>
        <taxon>Sordariomycetidae</taxon>
        <taxon>Diaporthales</taxon>
        <taxon>Diaporthaceae</taxon>
        <taxon>Diaporthe</taxon>
    </lineage>
</organism>
<reference evidence="9" key="1">
    <citation type="submission" date="2023-06" db="EMBL/GenBank/DDBJ databases">
        <authorList>
            <person name="Noh H."/>
        </authorList>
    </citation>
    <scope>NUCLEOTIDE SEQUENCE</scope>
    <source>
        <strain evidence="9">DUCC20226</strain>
    </source>
</reference>
<comment type="subcellular location">
    <subcellularLocation>
        <location evidence="1">Membrane</location>
        <topology evidence="1">Multi-pass membrane protein</topology>
    </subcellularLocation>
</comment>
<feature type="domain" description="Major facilitator superfamily (MFS) profile" evidence="8">
    <location>
        <begin position="52"/>
        <end position="555"/>
    </location>
</feature>
<accession>A0AAD9W2C4</accession>
<evidence type="ECO:0000256" key="1">
    <source>
        <dbReference type="ARBA" id="ARBA00004141"/>
    </source>
</evidence>
<evidence type="ECO:0000256" key="2">
    <source>
        <dbReference type="ARBA" id="ARBA00022448"/>
    </source>
</evidence>
<evidence type="ECO:0000313" key="9">
    <source>
        <dbReference type="EMBL" id="KAK2601498.1"/>
    </source>
</evidence>
<evidence type="ECO:0000256" key="6">
    <source>
        <dbReference type="SAM" id="MobiDB-lite"/>
    </source>
</evidence>